<sequence length="68" mass="7571">MIWRQFCSVHTYRLVWAMELSSSCSDPAQKVLMEPSSACSGPTQVDRNLVDRNGSIPDSKNGMDSLHV</sequence>
<dbReference type="EMBL" id="JAAALK010000282">
    <property type="protein sequence ID" value="KAG8078899.1"/>
    <property type="molecule type" value="Genomic_DNA"/>
</dbReference>
<keyword evidence="2" id="KW-0732">Signal</keyword>
<feature type="compositionally biased region" description="Polar residues" evidence="1">
    <location>
        <begin position="37"/>
        <end position="46"/>
    </location>
</feature>
<reference evidence="3" key="2">
    <citation type="submission" date="2021-02" db="EMBL/GenBank/DDBJ databases">
        <authorList>
            <person name="Kimball J.A."/>
            <person name="Haas M.W."/>
            <person name="Macchietto M."/>
            <person name="Kono T."/>
            <person name="Duquette J."/>
            <person name="Shao M."/>
        </authorList>
    </citation>
    <scope>NUCLEOTIDE SEQUENCE</scope>
    <source>
        <tissue evidence="3">Fresh leaf tissue</tissue>
    </source>
</reference>
<gene>
    <name evidence="3" type="ORF">GUJ93_ZPchr0007g4757</name>
</gene>
<protein>
    <submittedName>
        <fullName evidence="3">Uncharacterized protein</fullName>
    </submittedName>
</protein>
<keyword evidence="4" id="KW-1185">Reference proteome</keyword>
<name>A0A8J5T3N8_ZIZPA</name>
<feature type="signal peptide" evidence="2">
    <location>
        <begin position="1"/>
        <end position="17"/>
    </location>
</feature>
<accession>A0A8J5T3N8</accession>
<dbReference type="AlphaFoldDB" id="A0A8J5T3N8"/>
<dbReference type="Proteomes" id="UP000729402">
    <property type="component" value="Unassembled WGS sequence"/>
</dbReference>
<comment type="caution">
    <text evidence="3">The sequence shown here is derived from an EMBL/GenBank/DDBJ whole genome shotgun (WGS) entry which is preliminary data.</text>
</comment>
<feature type="region of interest" description="Disordered" evidence="1">
    <location>
        <begin position="34"/>
        <end position="68"/>
    </location>
</feature>
<reference evidence="3" key="1">
    <citation type="journal article" date="2021" name="bioRxiv">
        <title>Whole Genome Assembly and Annotation of Northern Wild Rice, Zizania palustris L., Supports a Whole Genome Duplication in the Zizania Genus.</title>
        <authorList>
            <person name="Haas M."/>
            <person name="Kono T."/>
            <person name="Macchietto M."/>
            <person name="Millas R."/>
            <person name="McGilp L."/>
            <person name="Shao M."/>
            <person name="Duquette J."/>
            <person name="Hirsch C.N."/>
            <person name="Kimball J."/>
        </authorList>
    </citation>
    <scope>NUCLEOTIDE SEQUENCE</scope>
    <source>
        <tissue evidence="3">Fresh leaf tissue</tissue>
    </source>
</reference>
<evidence type="ECO:0000256" key="2">
    <source>
        <dbReference type="SAM" id="SignalP"/>
    </source>
</evidence>
<feature type="chain" id="PRO_5035216361" evidence="2">
    <location>
        <begin position="18"/>
        <end position="68"/>
    </location>
</feature>
<evidence type="ECO:0000256" key="1">
    <source>
        <dbReference type="SAM" id="MobiDB-lite"/>
    </source>
</evidence>
<proteinExistence type="predicted"/>
<evidence type="ECO:0000313" key="4">
    <source>
        <dbReference type="Proteomes" id="UP000729402"/>
    </source>
</evidence>
<evidence type="ECO:0000313" key="3">
    <source>
        <dbReference type="EMBL" id="KAG8078899.1"/>
    </source>
</evidence>
<organism evidence="3 4">
    <name type="scientific">Zizania palustris</name>
    <name type="common">Northern wild rice</name>
    <dbReference type="NCBI Taxonomy" id="103762"/>
    <lineage>
        <taxon>Eukaryota</taxon>
        <taxon>Viridiplantae</taxon>
        <taxon>Streptophyta</taxon>
        <taxon>Embryophyta</taxon>
        <taxon>Tracheophyta</taxon>
        <taxon>Spermatophyta</taxon>
        <taxon>Magnoliopsida</taxon>
        <taxon>Liliopsida</taxon>
        <taxon>Poales</taxon>
        <taxon>Poaceae</taxon>
        <taxon>BOP clade</taxon>
        <taxon>Oryzoideae</taxon>
        <taxon>Oryzeae</taxon>
        <taxon>Zizaniinae</taxon>
        <taxon>Zizania</taxon>
    </lineage>
</organism>